<keyword evidence="2" id="KW-1185">Reference proteome</keyword>
<sequence>MDDVTLLSKVKEAIGIVTDDPGVNSNIKGKAIAVKNYLIKAGAKHMTPDPVTQKSVITETDIACIAIGVNDLLNNKAGETKFSPAFNIIAMQICRG</sequence>
<dbReference type="Proteomes" id="UP000623269">
    <property type="component" value="Unassembled WGS sequence"/>
</dbReference>
<comment type="caution">
    <text evidence="1">The sequence shown here is derived from an EMBL/GenBank/DDBJ whole genome shotgun (WGS) entry which is preliminary data.</text>
</comment>
<accession>A0A8J7H5I1</accession>
<gene>
    <name evidence="1" type="ORF">I5677_12120</name>
</gene>
<name>A0A8J7H5I1_9FIRM</name>
<evidence type="ECO:0000313" key="1">
    <source>
        <dbReference type="EMBL" id="MBH1941639.1"/>
    </source>
</evidence>
<evidence type="ECO:0000313" key="2">
    <source>
        <dbReference type="Proteomes" id="UP000623269"/>
    </source>
</evidence>
<dbReference type="EMBL" id="JAEAGR010000013">
    <property type="protein sequence ID" value="MBH1941639.1"/>
    <property type="molecule type" value="Genomic_DNA"/>
</dbReference>
<reference evidence="1" key="1">
    <citation type="submission" date="2020-12" db="EMBL/GenBank/DDBJ databases">
        <title>M. sibirica DSM 26468T genome.</title>
        <authorList>
            <person name="Thieme N."/>
            <person name="Rettenmaier R."/>
            <person name="Zverlov V."/>
            <person name="Liebl W."/>
        </authorList>
    </citation>
    <scope>NUCLEOTIDE SEQUENCE</scope>
    <source>
        <strain evidence="1">DSM 26468</strain>
    </source>
</reference>
<proteinExistence type="predicted"/>
<dbReference type="AlphaFoldDB" id="A0A8J7H5I1"/>
<organism evidence="1 2">
    <name type="scientific">Mobilitalea sibirica</name>
    <dbReference type="NCBI Taxonomy" id="1462919"/>
    <lineage>
        <taxon>Bacteria</taxon>
        <taxon>Bacillati</taxon>
        <taxon>Bacillota</taxon>
        <taxon>Clostridia</taxon>
        <taxon>Lachnospirales</taxon>
        <taxon>Lachnospiraceae</taxon>
        <taxon>Mobilitalea</taxon>
    </lineage>
</organism>
<protein>
    <submittedName>
        <fullName evidence="1">Uncharacterized protein</fullName>
    </submittedName>
</protein>